<dbReference type="InterPro" id="IPR036683">
    <property type="entry name" value="CO_DH_flav_C_dom_sf"/>
</dbReference>
<proteinExistence type="predicted"/>
<keyword evidence="5" id="KW-0408">Iron</keyword>
<dbReference type="InterPro" id="IPR002888">
    <property type="entry name" value="2Fe-2S-bd"/>
</dbReference>
<dbReference type="Gene3D" id="3.30.390.50">
    <property type="entry name" value="CO dehydrogenase flavoprotein, C-terminal domain"/>
    <property type="match status" value="1"/>
</dbReference>
<dbReference type="EMBL" id="BAABFL010000371">
    <property type="protein sequence ID" value="GAA4650184.1"/>
    <property type="molecule type" value="Genomic_DNA"/>
</dbReference>
<dbReference type="CDD" id="cd00207">
    <property type="entry name" value="fer2"/>
    <property type="match status" value="1"/>
</dbReference>
<dbReference type="InterPro" id="IPR016208">
    <property type="entry name" value="Ald_Oxase/xanthine_DH-like"/>
</dbReference>
<dbReference type="SUPFAM" id="SSF54292">
    <property type="entry name" value="2Fe-2S ferredoxin-like"/>
    <property type="match status" value="1"/>
</dbReference>
<dbReference type="SUPFAM" id="SSF55447">
    <property type="entry name" value="CO dehydrogenase flavoprotein C-terminal domain-like"/>
    <property type="match status" value="1"/>
</dbReference>
<evidence type="ECO:0000313" key="9">
    <source>
        <dbReference type="Proteomes" id="UP001500604"/>
    </source>
</evidence>
<dbReference type="Proteomes" id="UP001500604">
    <property type="component" value="Unassembled WGS sequence"/>
</dbReference>
<keyword evidence="1" id="KW-0285">Flavoprotein</keyword>
<dbReference type="PROSITE" id="PS00197">
    <property type="entry name" value="2FE2S_FER_1"/>
    <property type="match status" value="1"/>
</dbReference>
<dbReference type="Gene3D" id="1.10.150.120">
    <property type="entry name" value="[2Fe-2S]-binding domain"/>
    <property type="match status" value="1"/>
</dbReference>
<organism evidence="8 9">
    <name type="scientific">Kistimonas scapharcae</name>
    <dbReference type="NCBI Taxonomy" id="1036133"/>
    <lineage>
        <taxon>Bacteria</taxon>
        <taxon>Pseudomonadati</taxon>
        <taxon>Pseudomonadota</taxon>
        <taxon>Gammaproteobacteria</taxon>
        <taxon>Oceanospirillales</taxon>
        <taxon>Endozoicomonadaceae</taxon>
        <taxon>Kistimonas</taxon>
    </lineage>
</organism>
<dbReference type="Pfam" id="PF01799">
    <property type="entry name" value="Fer2_2"/>
    <property type="match status" value="1"/>
</dbReference>
<evidence type="ECO:0000259" key="7">
    <source>
        <dbReference type="PROSITE" id="PS51387"/>
    </source>
</evidence>
<evidence type="ECO:0000256" key="2">
    <source>
        <dbReference type="ARBA" id="ARBA00022723"/>
    </source>
</evidence>
<dbReference type="PROSITE" id="PS51387">
    <property type="entry name" value="FAD_PCMH"/>
    <property type="match status" value="1"/>
</dbReference>
<dbReference type="InterPro" id="IPR014307">
    <property type="entry name" value="Xanthine_DH_ssu"/>
</dbReference>
<keyword evidence="3" id="KW-0274">FAD</keyword>
<dbReference type="PANTHER" id="PTHR45444:SF3">
    <property type="entry name" value="XANTHINE DEHYDROGENASE"/>
    <property type="match status" value="1"/>
</dbReference>
<evidence type="ECO:0000256" key="1">
    <source>
        <dbReference type="ARBA" id="ARBA00022630"/>
    </source>
</evidence>
<feature type="domain" description="2Fe-2S ferredoxin-type" evidence="6">
    <location>
        <begin position="1"/>
        <end position="85"/>
    </location>
</feature>
<dbReference type="InterPro" id="IPR012675">
    <property type="entry name" value="Beta-grasp_dom_sf"/>
</dbReference>
<comment type="caution">
    <text evidence="8">The sequence shown here is derived from an EMBL/GenBank/DDBJ whole genome shotgun (WGS) entry which is preliminary data.</text>
</comment>
<dbReference type="RefSeq" id="WP_345196290.1">
    <property type="nucleotide sequence ID" value="NZ_BAABFL010000371.1"/>
</dbReference>
<accession>A0ABP8V2F3</accession>
<sequence>MIRFHLNGQWLEESADPSMTVLRYLRTRQMLCAAKEGCASGDCGACCVIMVDQDEQGALQYKAINSCIALLASLDGKGLITVEGLSHDDQLHPVQRAMVDCHASQCGFCTPGIVASLAALYHSKKGKAANDDDILTALSGNLCRCTGYRPILDAARTQHQYPPPAESAPISLLTQRFNPISPAVPSQSLDPTVNREQQLFIPETEQQLQALLADYPDACLWAGGTDLGLTITQSMETADHIICLHRIRSLGRITDDGDTVQFGAMVTYSQAESCLQACFPAFARILPRIGSRQIRNLGTLGGNVANASPIGDTPPIFLALDARVRLASANGTRVIAMDDFFTGYRKTAIRPGEYLQAITVPKLSATQWFTVHKVSKRLEDDISTVLMAMRLNLGTSTILDARVAYGGMAATPQHARFTETALAGQPLTLASFERAADQIPRDFTPMDDVRASAAYRLRVAANLVIRAGLEITGASP</sequence>
<dbReference type="Pfam" id="PF03450">
    <property type="entry name" value="CO_deh_flav_C"/>
    <property type="match status" value="1"/>
</dbReference>
<dbReference type="Gene3D" id="3.10.20.30">
    <property type="match status" value="1"/>
</dbReference>
<feature type="domain" description="FAD-binding PCMH-type" evidence="7">
    <location>
        <begin position="192"/>
        <end position="365"/>
    </location>
</feature>
<dbReference type="NCBIfam" id="TIGR02963">
    <property type="entry name" value="xanthine_xdhA"/>
    <property type="match status" value="1"/>
</dbReference>
<dbReference type="Gene3D" id="3.30.465.10">
    <property type="match status" value="1"/>
</dbReference>
<dbReference type="SMART" id="SM01092">
    <property type="entry name" value="CO_deh_flav_C"/>
    <property type="match status" value="1"/>
</dbReference>
<dbReference type="SUPFAM" id="SSF47741">
    <property type="entry name" value="CO dehydrogenase ISP C-domain like"/>
    <property type="match status" value="1"/>
</dbReference>
<evidence type="ECO:0000256" key="3">
    <source>
        <dbReference type="ARBA" id="ARBA00022827"/>
    </source>
</evidence>
<dbReference type="PROSITE" id="PS51085">
    <property type="entry name" value="2FE2S_FER_2"/>
    <property type="match status" value="1"/>
</dbReference>
<evidence type="ECO:0000313" key="8">
    <source>
        <dbReference type="EMBL" id="GAA4650184.1"/>
    </source>
</evidence>
<dbReference type="Gene3D" id="3.30.43.10">
    <property type="entry name" value="Uridine Diphospho-n-acetylenolpyruvylglucosamine Reductase, domain 2"/>
    <property type="match status" value="1"/>
</dbReference>
<dbReference type="InterPro" id="IPR002346">
    <property type="entry name" value="Mopterin_DH_FAD-bd"/>
</dbReference>
<gene>
    <name evidence="8" type="primary">xdhA</name>
    <name evidence="8" type="ORF">GCM10023116_24670</name>
</gene>
<evidence type="ECO:0000256" key="4">
    <source>
        <dbReference type="ARBA" id="ARBA00023002"/>
    </source>
</evidence>
<keyword evidence="4" id="KW-0560">Oxidoreductase</keyword>
<dbReference type="InterPro" id="IPR006058">
    <property type="entry name" value="2Fe2S_fd_BS"/>
</dbReference>
<dbReference type="SUPFAM" id="SSF56176">
    <property type="entry name" value="FAD-binding/transporter-associated domain-like"/>
    <property type="match status" value="1"/>
</dbReference>
<reference evidence="9" key="1">
    <citation type="journal article" date="2019" name="Int. J. Syst. Evol. Microbiol.">
        <title>The Global Catalogue of Microorganisms (GCM) 10K type strain sequencing project: providing services to taxonomists for standard genome sequencing and annotation.</title>
        <authorList>
            <consortium name="The Broad Institute Genomics Platform"/>
            <consortium name="The Broad Institute Genome Sequencing Center for Infectious Disease"/>
            <person name="Wu L."/>
            <person name="Ma J."/>
        </authorList>
    </citation>
    <scope>NUCLEOTIDE SEQUENCE [LARGE SCALE GENOMIC DNA]</scope>
    <source>
        <strain evidence="9">JCM 17805</strain>
    </source>
</reference>
<dbReference type="InterPro" id="IPR036010">
    <property type="entry name" value="2Fe-2S_ferredoxin-like_sf"/>
</dbReference>
<keyword evidence="9" id="KW-1185">Reference proteome</keyword>
<dbReference type="Pfam" id="PF00111">
    <property type="entry name" value="Fer2"/>
    <property type="match status" value="1"/>
</dbReference>
<dbReference type="InterPro" id="IPR001041">
    <property type="entry name" value="2Fe-2S_ferredoxin-type"/>
</dbReference>
<dbReference type="InterPro" id="IPR016167">
    <property type="entry name" value="FAD-bd_PCMH_sub1"/>
</dbReference>
<dbReference type="InterPro" id="IPR016166">
    <property type="entry name" value="FAD-bd_PCMH"/>
</dbReference>
<dbReference type="InterPro" id="IPR005107">
    <property type="entry name" value="CO_DH_flav_C"/>
</dbReference>
<dbReference type="InterPro" id="IPR036318">
    <property type="entry name" value="FAD-bd_PCMH-like_sf"/>
</dbReference>
<dbReference type="InterPro" id="IPR016169">
    <property type="entry name" value="FAD-bd_PCMH_sub2"/>
</dbReference>
<keyword evidence="2" id="KW-0479">Metal-binding</keyword>
<evidence type="ECO:0000256" key="5">
    <source>
        <dbReference type="ARBA" id="ARBA00023004"/>
    </source>
</evidence>
<dbReference type="PIRSF" id="PIRSF036557">
    <property type="entry name" value="XdhA_RC"/>
    <property type="match status" value="1"/>
</dbReference>
<protein>
    <submittedName>
        <fullName evidence="8">Xanthine dehydrogenase small subunit</fullName>
    </submittedName>
</protein>
<dbReference type="PANTHER" id="PTHR45444">
    <property type="entry name" value="XANTHINE DEHYDROGENASE"/>
    <property type="match status" value="1"/>
</dbReference>
<dbReference type="Pfam" id="PF00941">
    <property type="entry name" value="FAD_binding_5"/>
    <property type="match status" value="1"/>
</dbReference>
<dbReference type="InterPro" id="IPR036884">
    <property type="entry name" value="2Fe-2S-bd_dom_sf"/>
</dbReference>
<name>A0ABP8V2F3_9GAMM</name>
<evidence type="ECO:0000259" key="6">
    <source>
        <dbReference type="PROSITE" id="PS51085"/>
    </source>
</evidence>
<dbReference type="InterPro" id="IPR012175">
    <property type="entry name" value="Xanth_DH_ssu_bac"/>
</dbReference>